<comment type="caution">
    <text evidence="2">The sequence shown here is derived from an EMBL/GenBank/DDBJ whole genome shotgun (WGS) entry which is preliminary data.</text>
</comment>
<protein>
    <recommendedName>
        <fullName evidence="4">DH domain-containing protein</fullName>
    </recommendedName>
</protein>
<evidence type="ECO:0000313" key="3">
    <source>
        <dbReference type="Proteomes" id="UP000663866"/>
    </source>
</evidence>
<proteinExistence type="predicted"/>
<feature type="non-terminal residue" evidence="2">
    <location>
        <position position="1"/>
    </location>
</feature>
<name>A0A821KBG0_9BILA</name>
<sequence>MRQHVEEVPEFLRNKESILFLNIEEIQNFHKNLFLKDLERYEDCPEDVGHCFVTWVWE</sequence>
<dbReference type="PANTHER" id="PTHR22826">
    <property type="entry name" value="RHO GUANINE EXCHANGE FACTOR-RELATED"/>
    <property type="match status" value="1"/>
</dbReference>
<dbReference type="InterPro" id="IPR051336">
    <property type="entry name" value="RhoGEF_Guanine_NuclExch_SF"/>
</dbReference>
<keyword evidence="1" id="KW-0344">Guanine-nucleotide releasing factor</keyword>
<evidence type="ECO:0000313" key="2">
    <source>
        <dbReference type="EMBL" id="CAF4735102.1"/>
    </source>
</evidence>
<evidence type="ECO:0008006" key="4">
    <source>
        <dbReference type="Google" id="ProtNLM"/>
    </source>
</evidence>
<dbReference type="GO" id="GO:0005737">
    <property type="term" value="C:cytoplasm"/>
    <property type="evidence" value="ECO:0007669"/>
    <property type="project" value="TreeGrafter"/>
</dbReference>
<dbReference type="SUPFAM" id="SSF48065">
    <property type="entry name" value="DBL homology domain (DH-domain)"/>
    <property type="match status" value="1"/>
</dbReference>
<dbReference type="GO" id="GO:0019898">
    <property type="term" value="C:extrinsic component of membrane"/>
    <property type="evidence" value="ECO:0007669"/>
    <property type="project" value="TreeGrafter"/>
</dbReference>
<accession>A0A821KBG0</accession>
<dbReference type="Gene3D" id="1.20.900.10">
    <property type="entry name" value="Dbl homology (DH) domain"/>
    <property type="match status" value="1"/>
</dbReference>
<keyword evidence="3" id="KW-1185">Reference proteome</keyword>
<evidence type="ECO:0000256" key="1">
    <source>
        <dbReference type="ARBA" id="ARBA00022658"/>
    </source>
</evidence>
<dbReference type="AlphaFoldDB" id="A0A821KBG0"/>
<dbReference type="GO" id="GO:0005085">
    <property type="term" value="F:guanyl-nucleotide exchange factor activity"/>
    <property type="evidence" value="ECO:0007669"/>
    <property type="project" value="UniProtKB-KW"/>
</dbReference>
<dbReference type="EMBL" id="CAJOBG010109472">
    <property type="protein sequence ID" value="CAF4735102.1"/>
    <property type="molecule type" value="Genomic_DNA"/>
</dbReference>
<reference evidence="2" key="1">
    <citation type="submission" date="2021-02" db="EMBL/GenBank/DDBJ databases">
        <authorList>
            <person name="Nowell W R."/>
        </authorList>
    </citation>
    <scope>NUCLEOTIDE SEQUENCE</scope>
</reference>
<dbReference type="PANTHER" id="PTHR22826:SF106">
    <property type="entry name" value="TRIO, ISOFORM A"/>
    <property type="match status" value="1"/>
</dbReference>
<organism evidence="2 3">
    <name type="scientific">Rotaria magnacalcarata</name>
    <dbReference type="NCBI Taxonomy" id="392030"/>
    <lineage>
        <taxon>Eukaryota</taxon>
        <taxon>Metazoa</taxon>
        <taxon>Spiralia</taxon>
        <taxon>Gnathifera</taxon>
        <taxon>Rotifera</taxon>
        <taxon>Eurotatoria</taxon>
        <taxon>Bdelloidea</taxon>
        <taxon>Philodinida</taxon>
        <taxon>Philodinidae</taxon>
        <taxon>Rotaria</taxon>
    </lineage>
</organism>
<dbReference type="InterPro" id="IPR035899">
    <property type="entry name" value="DBL_dom_sf"/>
</dbReference>
<gene>
    <name evidence="2" type="ORF">OVN521_LOCUS49598</name>
</gene>
<dbReference type="Proteomes" id="UP000663866">
    <property type="component" value="Unassembled WGS sequence"/>
</dbReference>